<comment type="catalytic activity">
    <reaction evidence="3">
        <text>a monoacylglycerol + H2O = glycerol + a fatty acid + H(+)</text>
        <dbReference type="Rhea" id="RHEA:15245"/>
        <dbReference type="ChEBI" id="CHEBI:15377"/>
        <dbReference type="ChEBI" id="CHEBI:15378"/>
        <dbReference type="ChEBI" id="CHEBI:17408"/>
        <dbReference type="ChEBI" id="CHEBI:17754"/>
        <dbReference type="ChEBI" id="CHEBI:28868"/>
    </reaction>
</comment>
<accession>A0A1D9QA36</accession>
<evidence type="ECO:0000256" key="2">
    <source>
        <dbReference type="ARBA" id="ARBA00047591"/>
    </source>
</evidence>
<dbReference type="VEuPathDB" id="FungiDB:sscle_08g065380"/>
<dbReference type="Gene3D" id="3.40.50.1820">
    <property type="entry name" value="alpha/beta hydrolase"/>
    <property type="match status" value="1"/>
</dbReference>
<dbReference type="Proteomes" id="UP000177798">
    <property type="component" value="Chromosome 8"/>
</dbReference>
<organism evidence="5 6">
    <name type="scientific">Sclerotinia sclerotiorum (strain ATCC 18683 / 1980 / Ss-1)</name>
    <name type="common">White mold</name>
    <name type="synonym">Whetzelinia sclerotiorum</name>
    <dbReference type="NCBI Taxonomy" id="665079"/>
    <lineage>
        <taxon>Eukaryota</taxon>
        <taxon>Fungi</taxon>
        <taxon>Dikarya</taxon>
        <taxon>Ascomycota</taxon>
        <taxon>Pezizomycotina</taxon>
        <taxon>Leotiomycetes</taxon>
        <taxon>Helotiales</taxon>
        <taxon>Sclerotiniaceae</taxon>
        <taxon>Sclerotinia</taxon>
    </lineage>
</organism>
<sequence>MQQYEEEIKTAKQNSRPISQAALKKIEEIQGLGGRETEKIEQVAKKMGLKYRPLCNFSSEGKVLRNGPYCGAFYSLDKPFIVVAFKGTGRYREWITDFKFRMKDAENSSPLLGKCHLGFFDGIFKDFPCELSTNKSIRIALPFQMIRLQLWKLEKEIISHTFPGGLRVQLWTTGHSLGGAYATNLWTGLLGDMQFSHTTVRDLITLSSPRVGNKTYATHVKNRRAFRKSWRFVNGNDAIPAILVRDIFSGEGYYHVDSLVSISPFKISLGESELPEGGQLAVPQDELGTKSIINLDLFKNHSEPIPTFRLQ</sequence>
<dbReference type="OrthoDB" id="426718at2759"/>
<dbReference type="SUPFAM" id="SSF53474">
    <property type="entry name" value="alpha/beta-Hydrolases"/>
    <property type="match status" value="1"/>
</dbReference>
<dbReference type="CDD" id="cd00519">
    <property type="entry name" value="Lipase_3"/>
    <property type="match status" value="1"/>
</dbReference>
<reference evidence="6" key="1">
    <citation type="journal article" date="2017" name="Genome Biol. Evol.">
        <title>The complete genome sequence of the phytopathogenic fungus Sclerotinia sclerotiorum reveals insights into the genome architecture of broad host range pathogens.</title>
        <authorList>
            <person name="Derbyshire M."/>
            <person name="Denton-Giles M."/>
            <person name="Hegedus D."/>
            <person name="Seifbarghy S."/>
            <person name="Rollins J."/>
            <person name="van Kan J."/>
            <person name="Seidl M.F."/>
            <person name="Faino L."/>
            <person name="Mbengue M."/>
            <person name="Navaud O."/>
            <person name="Raffaele S."/>
            <person name="Hammond-Kosack K."/>
            <person name="Heard S."/>
            <person name="Oliver R."/>
        </authorList>
    </citation>
    <scope>NUCLEOTIDE SEQUENCE [LARGE SCALE GENOMIC DNA]</scope>
    <source>
        <strain evidence="6">ATCC 18683 / 1980 / Ss-1</strain>
    </source>
</reference>
<evidence type="ECO:0000256" key="1">
    <source>
        <dbReference type="ARBA" id="ARBA00043996"/>
    </source>
</evidence>
<dbReference type="AlphaFoldDB" id="A0A1D9QA36"/>
<gene>
    <name evidence="5" type="ORF">sscle_08g065380</name>
</gene>
<dbReference type="PANTHER" id="PTHR45856">
    <property type="entry name" value="ALPHA/BETA-HYDROLASES SUPERFAMILY PROTEIN"/>
    <property type="match status" value="1"/>
</dbReference>
<comment type="similarity">
    <text evidence="1">Belongs to the AB hydrolase superfamily. Lipase family. Class 3 subfamily.</text>
</comment>
<dbReference type="PANTHER" id="PTHR45856:SF24">
    <property type="entry name" value="FUNGAL LIPASE-LIKE DOMAIN-CONTAINING PROTEIN"/>
    <property type="match status" value="1"/>
</dbReference>
<dbReference type="InterPro" id="IPR002921">
    <property type="entry name" value="Fungal_lipase-type"/>
</dbReference>
<dbReference type="InterPro" id="IPR029058">
    <property type="entry name" value="AB_hydrolase_fold"/>
</dbReference>
<dbReference type="InterPro" id="IPR051218">
    <property type="entry name" value="Sec_MonoDiacylglyc_Lipase"/>
</dbReference>
<comment type="catalytic activity">
    <reaction evidence="2">
        <text>a diacylglycerol + H2O = a monoacylglycerol + a fatty acid + H(+)</text>
        <dbReference type="Rhea" id="RHEA:32731"/>
        <dbReference type="ChEBI" id="CHEBI:15377"/>
        <dbReference type="ChEBI" id="CHEBI:15378"/>
        <dbReference type="ChEBI" id="CHEBI:17408"/>
        <dbReference type="ChEBI" id="CHEBI:18035"/>
        <dbReference type="ChEBI" id="CHEBI:28868"/>
    </reaction>
</comment>
<evidence type="ECO:0000256" key="3">
    <source>
        <dbReference type="ARBA" id="ARBA00048461"/>
    </source>
</evidence>
<evidence type="ECO:0000313" key="6">
    <source>
        <dbReference type="Proteomes" id="UP000177798"/>
    </source>
</evidence>
<name>A0A1D9QA36_SCLS1</name>
<protein>
    <recommendedName>
        <fullName evidence="4">Fungal lipase-type domain-containing protein</fullName>
    </recommendedName>
</protein>
<dbReference type="EMBL" id="CP017821">
    <property type="protein sequence ID" value="APA11768.1"/>
    <property type="molecule type" value="Genomic_DNA"/>
</dbReference>
<feature type="domain" description="Fungal lipase-type" evidence="4">
    <location>
        <begin position="82"/>
        <end position="242"/>
    </location>
</feature>
<evidence type="ECO:0000313" key="5">
    <source>
        <dbReference type="EMBL" id="APA11768.1"/>
    </source>
</evidence>
<proteinExistence type="inferred from homology"/>
<evidence type="ECO:0000259" key="4">
    <source>
        <dbReference type="Pfam" id="PF01764"/>
    </source>
</evidence>
<dbReference type="GO" id="GO:0006629">
    <property type="term" value="P:lipid metabolic process"/>
    <property type="evidence" value="ECO:0007669"/>
    <property type="project" value="InterPro"/>
</dbReference>
<dbReference type="Pfam" id="PF01764">
    <property type="entry name" value="Lipase_3"/>
    <property type="match status" value="1"/>
</dbReference>